<accession>A0A1Y2I5U6</accession>
<evidence type="ECO:0000313" key="2">
    <source>
        <dbReference type="Proteomes" id="UP000193067"/>
    </source>
</evidence>
<dbReference type="AlphaFoldDB" id="A0A1Y2I5U6"/>
<keyword evidence="2" id="KW-1185">Reference proteome</keyword>
<reference evidence="1 2" key="1">
    <citation type="journal article" date="2015" name="Biotechnol. Biofuels">
        <title>Enhanced degradation of softwood versus hardwood by the white-rot fungus Pycnoporus coccineus.</title>
        <authorList>
            <person name="Couturier M."/>
            <person name="Navarro D."/>
            <person name="Chevret D."/>
            <person name="Henrissat B."/>
            <person name="Piumi F."/>
            <person name="Ruiz-Duenas F.J."/>
            <person name="Martinez A.T."/>
            <person name="Grigoriev I.V."/>
            <person name="Riley R."/>
            <person name="Lipzen A."/>
            <person name="Berrin J.G."/>
            <person name="Master E.R."/>
            <person name="Rosso M.N."/>
        </authorList>
    </citation>
    <scope>NUCLEOTIDE SEQUENCE [LARGE SCALE GENOMIC DNA]</scope>
    <source>
        <strain evidence="1 2">BRFM310</strain>
    </source>
</reference>
<protein>
    <submittedName>
        <fullName evidence="1">Uncharacterized protein</fullName>
    </submittedName>
</protein>
<organism evidence="1 2">
    <name type="scientific">Trametes coccinea (strain BRFM310)</name>
    <name type="common">Pycnoporus coccineus</name>
    <dbReference type="NCBI Taxonomy" id="1353009"/>
    <lineage>
        <taxon>Eukaryota</taxon>
        <taxon>Fungi</taxon>
        <taxon>Dikarya</taxon>
        <taxon>Basidiomycota</taxon>
        <taxon>Agaricomycotina</taxon>
        <taxon>Agaricomycetes</taxon>
        <taxon>Polyporales</taxon>
        <taxon>Polyporaceae</taxon>
        <taxon>Trametes</taxon>
    </lineage>
</organism>
<dbReference type="Proteomes" id="UP000193067">
    <property type="component" value="Unassembled WGS sequence"/>
</dbReference>
<name>A0A1Y2I5U6_TRAC3</name>
<evidence type="ECO:0000313" key="1">
    <source>
        <dbReference type="EMBL" id="OSC96517.1"/>
    </source>
</evidence>
<dbReference type="EMBL" id="KZ084178">
    <property type="protein sequence ID" value="OSC96517.1"/>
    <property type="molecule type" value="Genomic_DNA"/>
</dbReference>
<gene>
    <name evidence="1" type="ORF">PYCCODRAFT_1379054</name>
</gene>
<proteinExistence type="predicted"/>
<sequence length="91" mass="10103">MGECFHEGGAVVRYNLAERSPTTENVLEEPVGDRLGVLVPNCSGFDVGGERAASLEEVPHTARLGEIHRIRVHAREQWRGHFDCWGQAHKA</sequence>